<dbReference type="InterPro" id="IPR001245">
    <property type="entry name" value="Ser-Thr/Tyr_kinase_cat_dom"/>
</dbReference>
<keyword evidence="4" id="KW-1185">Reference proteome</keyword>
<evidence type="ECO:0000259" key="2">
    <source>
        <dbReference type="PROSITE" id="PS50011"/>
    </source>
</evidence>
<dbReference type="PROSITE" id="PS50011">
    <property type="entry name" value="PROTEIN_KINASE_DOM"/>
    <property type="match status" value="1"/>
</dbReference>
<name>A0A0M0K0Z7_9EUKA</name>
<dbReference type="InterPro" id="IPR051681">
    <property type="entry name" value="Ser/Thr_Kinases-Pseudokinases"/>
</dbReference>
<dbReference type="Proteomes" id="UP000037460">
    <property type="component" value="Unassembled WGS sequence"/>
</dbReference>
<sequence>MWTTPESPTRGSVPVAIKVLKRKIPGPPDPEGRMSMVDVPASWRDIFMAEALISKALHHPNVVLSYGCVRPSKDTALDFLPEVQSRDFWEADKEPLMFAQEYCDGGSLLDKVRQPGSYTAREALLWCVDVAAGMEYLHSRTEVRVAHRDLKLENIVLSGGRAKVVDFGLARLIVHDELSRGHAELPFTTSPARKPSPLPGQTSSPPNGSPNGSPKGSLSSDVTGQTGSMRYMAPEVWASESYTHKVDVFSFAILAFELLSRTRAYESQYLTMQQVARAVAESALRPNLPKRWPAALSELLARSWAHNADDRPEFAEIHTELCQMKARADSVSVGLPNELYDALVPPVRGCCTVQ</sequence>
<keyword evidence="3" id="KW-0418">Kinase</keyword>
<dbReference type="PANTHER" id="PTHR44329:SF289">
    <property type="entry name" value="SERINE_THREONINE-PROTEIN KINASE VIK"/>
    <property type="match status" value="1"/>
</dbReference>
<dbReference type="SUPFAM" id="SSF56112">
    <property type="entry name" value="Protein kinase-like (PK-like)"/>
    <property type="match status" value="1"/>
</dbReference>
<evidence type="ECO:0000313" key="4">
    <source>
        <dbReference type="Proteomes" id="UP000037460"/>
    </source>
</evidence>
<reference evidence="4" key="1">
    <citation type="journal article" date="2015" name="PLoS Genet.">
        <title>Genome Sequence and Transcriptome Analyses of Chrysochromulina tobin: Metabolic Tools for Enhanced Algal Fitness in the Prominent Order Prymnesiales (Haptophyceae).</title>
        <authorList>
            <person name="Hovde B.T."/>
            <person name="Deodato C.R."/>
            <person name="Hunsperger H.M."/>
            <person name="Ryken S.A."/>
            <person name="Yost W."/>
            <person name="Jha R.K."/>
            <person name="Patterson J."/>
            <person name="Monnat R.J. Jr."/>
            <person name="Barlow S.B."/>
            <person name="Starkenburg S.R."/>
            <person name="Cattolico R.A."/>
        </authorList>
    </citation>
    <scope>NUCLEOTIDE SEQUENCE</scope>
    <source>
        <strain evidence="4">CCMP291</strain>
    </source>
</reference>
<accession>A0A0M0K0Z7</accession>
<dbReference type="InterPro" id="IPR008271">
    <property type="entry name" value="Ser/Thr_kinase_AS"/>
</dbReference>
<evidence type="ECO:0000256" key="1">
    <source>
        <dbReference type="SAM" id="MobiDB-lite"/>
    </source>
</evidence>
<dbReference type="EMBL" id="JWZX01001764">
    <property type="protein sequence ID" value="KOO32469.1"/>
    <property type="molecule type" value="Genomic_DNA"/>
</dbReference>
<feature type="domain" description="Protein kinase" evidence="2">
    <location>
        <begin position="1"/>
        <end position="321"/>
    </location>
</feature>
<organism evidence="3 4">
    <name type="scientific">Chrysochromulina tobinii</name>
    <dbReference type="NCBI Taxonomy" id="1460289"/>
    <lineage>
        <taxon>Eukaryota</taxon>
        <taxon>Haptista</taxon>
        <taxon>Haptophyta</taxon>
        <taxon>Prymnesiophyceae</taxon>
        <taxon>Prymnesiales</taxon>
        <taxon>Chrysochromulinaceae</taxon>
        <taxon>Chrysochromulina</taxon>
    </lineage>
</organism>
<dbReference type="PANTHER" id="PTHR44329">
    <property type="entry name" value="SERINE/THREONINE-PROTEIN KINASE TNNI3K-RELATED"/>
    <property type="match status" value="1"/>
</dbReference>
<gene>
    <name evidence="3" type="ORF">Ctob_013144</name>
</gene>
<dbReference type="Gene3D" id="1.10.510.10">
    <property type="entry name" value="Transferase(Phosphotransferase) domain 1"/>
    <property type="match status" value="2"/>
</dbReference>
<feature type="compositionally biased region" description="Low complexity" evidence="1">
    <location>
        <begin position="199"/>
        <end position="220"/>
    </location>
</feature>
<dbReference type="AlphaFoldDB" id="A0A0M0K0Z7"/>
<feature type="region of interest" description="Disordered" evidence="1">
    <location>
        <begin position="185"/>
        <end position="225"/>
    </location>
</feature>
<dbReference type="GO" id="GO:0004674">
    <property type="term" value="F:protein serine/threonine kinase activity"/>
    <property type="evidence" value="ECO:0007669"/>
    <property type="project" value="TreeGrafter"/>
</dbReference>
<dbReference type="OrthoDB" id="4062651at2759"/>
<dbReference type="Pfam" id="PF07714">
    <property type="entry name" value="PK_Tyr_Ser-Thr"/>
    <property type="match status" value="1"/>
</dbReference>
<evidence type="ECO:0000313" key="3">
    <source>
        <dbReference type="EMBL" id="KOO32469.1"/>
    </source>
</evidence>
<proteinExistence type="predicted"/>
<dbReference type="Pfam" id="PF00069">
    <property type="entry name" value="Pkinase"/>
    <property type="match status" value="1"/>
</dbReference>
<dbReference type="PROSITE" id="PS00108">
    <property type="entry name" value="PROTEIN_KINASE_ST"/>
    <property type="match status" value="1"/>
</dbReference>
<keyword evidence="3" id="KW-0808">Transferase</keyword>
<comment type="caution">
    <text evidence="3">The sequence shown here is derived from an EMBL/GenBank/DDBJ whole genome shotgun (WGS) entry which is preliminary data.</text>
</comment>
<dbReference type="InterPro" id="IPR011009">
    <property type="entry name" value="Kinase-like_dom_sf"/>
</dbReference>
<dbReference type="SMART" id="SM00220">
    <property type="entry name" value="S_TKc"/>
    <property type="match status" value="1"/>
</dbReference>
<dbReference type="InterPro" id="IPR000719">
    <property type="entry name" value="Prot_kinase_dom"/>
</dbReference>
<dbReference type="GO" id="GO:0005524">
    <property type="term" value="F:ATP binding"/>
    <property type="evidence" value="ECO:0007669"/>
    <property type="project" value="InterPro"/>
</dbReference>
<protein>
    <submittedName>
        <fullName evidence="3">Serine threonine-protein kinase ht1-like protein</fullName>
    </submittedName>
</protein>